<evidence type="ECO:0000313" key="2">
    <source>
        <dbReference type="Proteomes" id="UP001203036"/>
    </source>
</evidence>
<gene>
    <name evidence="1" type="ORF">M8744_05125</name>
</gene>
<dbReference type="EMBL" id="JAMQGO010000002">
    <property type="protein sequence ID" value="MCM2561520.1"/>
    <property type="molecule type" value="Genomic_DNA"/>
</dbReference>
<organism evidence="1 2">
    <name type="scientific">Lutimaribacter degradans</name>
    <dbReference type="NCBI Taxonomy" id="2945989"/>
    <lineage>
        <taxon>Bacteria</taxon>
        <taxon>Pseudomonadati</taxon>
        <taxon>Pseudomonadota</taxon>
        <taxon>Alphaproteobacteria</taxon>
        <taxon>Rhodobacterales</taxon>
        <taxon>Roseobacteraceae</taxon>
        <taxon>Lutimaribacter</taxon>
    </lineage>
</organism>
<name>A0ACC5ZTL5_9RHOB</name>
<keyword evidence="2" id="KW-1185">Reference proteome</keyword>
<comment type="caution">
    <text evidence="1">The sequence shown here is derived from an EMBL/GenBank/DDBJ whole genome shotgun (WGS) entry which is preliminary data.</text>
</comment>
<accession>A0ACC5ZTL5</accession>
<sequence>MDTARAIARAALSARLAACANMTPGMVSLFHWQERIEEDTEVNLLLKTRAALVDDLAALVARTHPYDLPVITWEARHSTPEASTWLNEETGG</sequence>
<protein>
    <submittedName>
        <fullName evidence="1">Divalent-cation tolerance protein CutA</fullName>
    </submittedName>
</protein>
<dbReference type="Proteomes" id="UP001203036">
    <property type="component" value="Unassembled WGS sequence"/>
</dbReference>
<reference evidence="1" key="1">
    <citation type="submission" date="2022-06" db="EMBL/GenBank/DDBJ databases">
        <title>Lutimaribacter sp. EGI FJ00013, a novel bacterium isolated from a salt lake sediment enrichment.</title>
        <authorList>
            <person name="Gao L."/>
            <person name="Fang B.-Z."/>
            <person name="Li W.-J."/>
        </authorList>
    </citation>
    <scope>NUCLEOTIDE SEQUENCE</scope>
    <source>
        <strain evidence="1">EGI FJ00013</strain>
    </source>
</reference>
<evidence type="ECO:0000313" key="1">
    <source>
        <dbReference type="EMBL" id="MCM2561520.1"/>
    </source>
</evidence>
<proteinExistence type="predicted"/>